<proteinExistence type="inferred from homology"/>
<protein>
    <recommendedName>
        <fullName evidence="3">Tautomerase</fullName>
        <ecNumber evidence="3">5.3.2.-</ecNumber>
    </recommendedName>
</protein>
<dbReference type="EC" id="5.3.2.-" evidence="3"/>
<keyword evidence="2 3" id="KW-0413">Isomerase</keyword>
<dbReference type="PANTHER" id="PTHR35530">
    <property type="entry name" value="TAUTOMERASE-RELATED"/>
    <property type="match status" value="1"/>
</dbReference>
<evidence type="ECO:0000256" key="1">
    <source>
        <dbReference type="ARBA" id="ARBA00006723"/>
    </source>
</evidence>
<feature type="domain" description="4-oxalocrotonate tautomerase-like" evidence="4">
    <location>
        <begin position="2"/>
        <end position="61"/>
    </location>
</feature>
<dbReference type="Gene3D" id="3.30.429.10">
    <property type="entry name" value="Macrophage Migration Inhibitory Factor"/>
    <property type="match status" value="1"/>
</dbReference>
<evidence type="ECO:0000313" key="5">
    <source>
        <dbReference type="EMBL" id="MBA8928921.1"/>
    </source>
</evidence>
<reference evidence="5 6" key="1">
    <citation type="submission" date="2020-08" db="EMBL/GenBank/DDBJ databases">
        <title>Genomic Encyclopedia of Archaeal and Bacterial Type Strains, Phase II (KMG-II): from individual species to whole genera.</title>
        <authorList>
            <person name="Goeker M."/>
        </authorList>
    </citation>
    <scope>NUCLEOTIDE SEQUENCE [LARGE SCALE GENOMIC DNA]</scope>
    <source>
        <strain evidence="5 6">DSM 43850</strain>
    </source>
</reference>
<dbReference type="InterPro" id="IPR004370">
    <property type="entry name" value="4-OT-like_dom"/>
</dbReference>
<dbReference type="Proteomes" id="UP000517916">
    <property type="component" value="Unassembled WGS sequence"/>
</dbReference>
<organism evidence="5 6">
    <name type="scientific">Kutzneria viridogrisea</name>
    <dbReference type="NCBI Taxonomy" id="47990"/>
    <lineage>
        <taxon>Bacteria</taxon>
        <taxon>Bacillati</taxon>
        <taxon>Actinomycetota</taxon>
        <taxon>Actinomycetes</taxon>
        <taxon>Pseudonocardiales</taxon>
        <taxon>Pseudonocardiaceae</taxon>
        <taxon>Kutzneria</taxon>
    </lineage>
</organism>
<comment type="similarity">
    <text evidence="1 3">Belongs to the 4-oxalocrotonate tautomerase family.</text>
</comment>
<sequence>MPLIHVNQPTGQTTEQKAAIVRELTEAYVRATGGKPESVWVTIEETAKDNWGIAGETLTARAAKAAK</sequence>
<dbReference type="SUPFAM" id="SSF55331">
    <property type="entry name" value="Tautomerase/MIF"/>
    <property type="match status" value="1"/>
</dbReference>
<evidence type="ECO:0000256" key="3">
    <source>
        <dbReference type="RuleBase" id="RU362032"/>
    </source>
</evidence>
<dbReference type="InterPro" id="IPR018191">
    <property type="entry name" value="4-OT"/>
</dbReference>
<dbReference type="InterPro" id="IPR014347">
    <property type="entry name" value="Tautomerase/MIF_sf"/>
</dbReference>
<dbReference type="EMBL" id="JACJID010000004">
    <property type="protein sequence ID" value="MBA8928921.1"/>
    <property type="molecule type" value="Genomic_DNA"/>
</dbReference>
<comment type="caution">
    <text evidence="5">The sequence shown here is derived from an EMBL/GenBank/DDBJ whole genome shotgun (WGS) entry which is preliminary data.</text>
</comment>
<name>A0ABR6BPT2_9PSEU</name>
<evidence type="ECO:0000313" key="6">
    <source>
        <dbReference type="Proteomes" id="UP000517916"/>
    </source>
</evidence>
<keyword evidence="6" id="KW-1185">Reference proteome</keyword>
<dbReference type="RefSeq" id="WP_025356035.1">
    <property type="nucleotide sequence ID" value="NZ_BAAABQ010000016.1"/>
</dbReference>
<evidence type="ECO:0000256" key="2">
    <source>
        <dbReference type="ARBA" id="ARBA00023235"/>
    </source>
</evidence>
<evidence type="ECO:0000259" key="4">
    <source>
        <dbReference type="Pfam" id="PF01361"/>
    </source>
</evidence>
<dbReference type="GO" id="GO:0016853">
    <property type="term" value="F:isomerase activity"/>
    <property type="evidence" value="ECO:0007669"/>
    <property type="project" value="UniProtKB-KW"/>
</dbReference>
<dbReference type="PANTHER" id="PTHR35530:SF1">
    <property type="entry name" value="2-HYDROXYMUCONATE TAUTOMERASE"/>
    <property type="match status" value="1"/>
</dbReference>
<gene>
    <name evidence="5" type="ORF">BC739_006138</name>
</gene>
<accession>A0ABR6BPT2</accession>
<dbReference type="NCBIfam" id="TIGR00013">
    <property type="entry name" value="taut"/>
    <property type="match status" value="1"/>
</dbReference>
<dbReference type="Pfam" id="PF01361">
    <property type="entry name" value="Tautomerase"/>
    <property type="match status" value="1"/>
</dbReference>